<evidence type="ECO:0000256" key="9">
    <source>
        <dbReference type="PIRSR" id="PIRSR001589-3"/>
    </source>
</evidence>
<dbReference type="PIRSF" id="PIRSF001589">
    <property type="entry name" value="Asn_synthetase_glu-h"/>
    <property type="match status" value="1"/>
</dbReference>
<dbReference type="GO" id="GO:0005829">
    <property type="term" value="C:cytosol"/>
    <property type="evidence" value="ECO:0007669"/>
    <property type="project" value="TreeGrafter"/>
</dbReference>
<dbReference type="PANTHER" id="PTHR43284:SF1">
    <property type="entry name" value="ASPARAGINE SYNTHETASE"/>
    <property type="match status" value="1"/>
</dbReference>
<comment type="pathway">
    <text evidence="1">Amino-acid biosynthesis; L-asparagine biosynthesis; L-asparagine from L-aspartate (L-Gln route): step 1/1.</text>
</comment>
<protein>
    <recommendedName>
        <fullName evidence="3">asparagine synthase (glutamine-hydrolyzing)</fullName>
        <ecNumber evidence="3">6.3.5.4</ecNumber>
    </recommendedName>
</protein>
<feature type="binding site" evidence="8">
    <location>
        <position position="80"/>
    </location>
    <ligand>
        <name>L-glutamine</name>
        <dbReference type="ChEBI" id="CHEBI:58359"/>
    </ligand>
</feature>
<evidence type="ECO:0000256" key="6">
    <source>
        <dbReference type="ARBA" id="ARBA00022962"/>
    </source>
</evidence>
<evidence type="ECO:0000313" key="12">
    <source>
        <dbReference type="Proteomes" id="UP000024942"/>
    </source>
</evidence>
<keyword evidence="6" id="KW-0315">Glutamine amidotransferase</keyword>
<dbReference type="InterPro" id="IPR006426">
    <property type="entry name" value="Asn_synth_AEB"/>
</dbReference>
<dbReference type="eggNOG" id="COG0367">
    <property type="taxonomic scope" value="Bacteria"/>
</dbReference>
<dbReference type="Pfam" id="PF00733">
    <property type="entry name" value="Asn_synthase"/>
    <property type="match status" value="1"/>
</dbReference>
<evidence type="ECO:0000256" key="3">
    <source>
        <dbReference type="ARBA" id="ARBA00012737"/>
    </source>
</evidence>
<dbReference type="InterPro" id="IPR017932">
    <property type="entry name" value="GATase_2_dom"/>
</dbReference>
<evidence type="ECO:0000256" key="1">
    <source>
        <dbReference type="ARBA" id="ARBA00005187"/>
    </source>
</evidence>
<dbReference type="SUPFAM" id="SSF56235">
    <property type="entry name" value="N-terminal nucleophile aminohydrolases (Ntn hydrolases)"/>
    <property type="match status" value="1"/>
</dbReference>
<gene>
    <name evidence="11" type="ORF">HOC_19811</name>
</gene>
<dbReference type="InterPro" id="IPR033738">
    <property type="entry name" value="AsnB_N"/>
</dbReference>
<sequence length="615" mass="68618">MMRAVAHRGPDAQGRYIDAEVPVFLGHQRLSVLDPSGGAQPMWTSDGQIGVVYNGEIYNHAELRNELVALGHMFRTDHSDTEVLLHGYREWGEGLPGRLNGMFAFCIYDRIKSQLFLSRDRFGEKPLYYAIQRDLFAFGSELSGIAAHRNFVARRDPVSLQKYFAYGYVPAPRTLLNNCFKLTGGTSLVYSLSTQHLRITSYALFHIATDPDMANRTDEDLAEELRALLFQSVKRRLISDVPLGIFLSGGVDSSAVLAGAANVLPPDQLKTFTLGFHEPSFDESEAAASVAAWFGADHKIDWLDLETAKAAIPQILAHLDEPMGDASIVPTTLLARFARKHVTVALSGDGGDELFAGYDPFRALAPARAYKAFVPQPLHRLLQRTARCMPLSSRNMSLDFKVNRTMRGLGYDPSLWNPVWLSPVDPSEMRDLFESPLTPEALYSEALDVWNASDSPSLINRSLEFYTRFYLQDGILAKADRASMSASLESRSVFLDNDLADFCSRLPHDYKMRGKTQKFLLKKAVQALLPPAIVKRAKKGFGMPTASWLKSVPETPPLAQVEGVNMDYVEKVWGDHRRGTADHRLFMWSWLSLQLLRTTSEIKSPSPADEGVDIL</sequence>
<keyword evidence="5 8" id="KW-0067">ATP-binding</keyword>
<feature type="site" description="Important for beta-aspartyl-AMP intermediate formation" evidence="9">
    <location>
        <position position="349"/>
    </location>
</feature>
<dbReference type="PATRIC" id="fig|1280953.3.peg.3953"/>
<keyword evidence="12" id="KW-1185">Reference proteome</keyword>
<evidence type="ECO:0000256" key="7">
    <source>
        <dbReference type="ARBA" id="ARBA00048741"/>
    </source>
</evidence>
<name>A0A059G279_9PROT</name>
<dbReference type="SUPFAM" id="SSF52402">
    <property type="entry name" value="Adenine nucleotide alpha hydrolases-like"/>
    <property type="match status" value="1"/>
</dbReference>
<dbReference type="InterPro" id="IPR014729">
    <property type="entry name" value="Rossmann-like_a/b/a_fold"/>
</dbReference>
<evidence type="ECO:0000256" key="4">
    <source>
        <dbReference type="ARBA" id="ARBA00022741"/>
    </source>
</evidence>
<organism evidence="11 12">
    <name type="scientific">Hyphomonas oceanitis SCH89</name>
    <dbReference type="NCBI Taxonomy" id="1280953"/>
    <lineage>
        <taxon>Bacteria</taxon>
        <taxon>Pseudomonadati</taxon>
        <taxon>Pseudomonadota</taxon>
        <taxon>Alphaproteobacteria</taxon>
        <taxon>Hyphomonadales</taxon>
        <taxon>Hyphomonadaceae</taxon>
        <taxon>Hyphomonas</taxon>
    </lineage>
</organism>
<dbReference type="PROSITE" id="PS51278">
    <property type="entry name" value="GATASE_TYPE_2"/>
    <property type="match status" value="1"/>
</dbReference>
<dbReference type="Pfam" id="PF13537">
    <property type="entry name" value="GATase_7"/>
    <property type="match status" value="1"/>
</dbReference>
<evidence type="ECO:0000313" key="11">
    <source>
        <dbReference type="EMBL" id="KCZ99533.1"/>
    </source>
</evidence>
<comment type="similarity">
    <text evidence="2">Belongs to the asparagine synthetase family.</text>
</comment>
<evidence type="ECO:0000256" key="5">
    <source>
        <dbReference type="ARBA" id="ARBA00022840"/>
    </source>
</evidence>
<dbReference type="EC" id="6.3.5.4" evidence="3"/>
<keyword evidence="4 8" id="KW-0547">Nucleotide-binding</keyword>
<proteinExistence type="inferred from homology"/>
<dbReference type="PANTHER" id="PTHR43284">
    <property type="entry name" value="ASPARAGINE SYNTHETASE (GLUTAMINE-HYDROLYZING)"/>
    <property type="match status" value="1"/>
</dbReference>
<dbReference type="Gene3D" id="3.60.20.10">
    <property type="entry name" value="Glutamine Phosphoribosylpyrophosphate, subunit 1, domain 1"/>
    <property type="match status" value="1"/>
</dbReference>
<dbReference type="GO" id="GO:0004066">
    <property type="term" value="F:asparagine synthase (glutamine-hydrolyzing) activity"/>
    <property type="evidence" value="ECO:0007669"/>
    <property type="project" value="UniProtKB-EC"/>
</dbReference>
<evidence type="ECO:0000259" key="10">
    <source>
        <dbReference type="PROSITE" id="PS51278"/>
    </source>
</evidence>
<feature type="binding site" evidence="8">
    <location>
        <begin position="347"/>
        <end position="348"/>
    </location>
    <ligand>
        <name>ATP</name>
        <dbReference type="ChEBI" id="CHEBI:30616"/>
    </ligand>
</feature>
<dbReference type="EMBL" id="ARYL01000068">
    <property type="protein sequence ID" value="KCZ99533.1"/>
    <property type="molecule type" value="Genomic_DNA"/>
</dbReference>
<dbReference type="CDD" id="cd01991">
    <property type="entry name" value="Asn_synthase_B_C"/>
    <property type="match status" value="1"/>
</dbReference>
<dbReference type="CDD" id="cd00712">
    <property type="entry name" value="AsnB"/>
    <property type="match status" value="1"/>
</dbReference>
<evidence type="ECO:0000256" key="2">
    <source>
        <dbReference type="ARBA" id="ARBA00005752"/>
    </source>
</evidence>
<feature type="domain" description="Glutamine amidotransferase type-2" evidence="10">
    <location>
        <begin position="1"/>
        <end position="193"/>
    </location>
</feature>
<comment type="catalytic activity">
    <reaction evidence="7">
        <text>L-aspartate + L-glutamine + ATP + H2O = L-asparagine + L-glutamate + AMP + diphosphate + H(+)</text>
        <dbReference type="Rhea" id="RHEA:12228"/>
        <dbReference type="ChEBI" id="CHEBI:15377"/>
        <dbReference type="ChEBI" id="CHEBI:15378"/>
        <dbReference type="ChEBI" id="CHEBI:29985"/>
        <dbReference type="ChEBI" id="CHEBI:29991"/>
        <dbReference type="ChEBI" id="CHEBI:30616"/>
        <dbReference type="ChEBI" id="CHEBI:33019"/>
        <dbReference type="ChEBI" id="CHEBI:58048"/>
        <dbReference type="ChEBI" id="CHEBI:58359"/>
        <dbReference type="ChEBI" id="CHEBI:456215"/>
        <dbReference type="EC" id="6.3.5.4"/>
    </reaction>
</comment>
<dbReference type="InterPro" id="IPR001962">
    <property type="entry name" value="Asn_synthase"/>
</dbReference>
<dbReference type="InterPro" id="IPR029055">
    <property type="entry name" value="Ntn_hydrolases_N"/>
</dbReference>
<dbReference type="Proteomes" id="UP000024942">
    <property type="component" value="Unassembled WGS sequence"/>
</dbReference>
<accession>A0A059G279</accession>
<dbReference type="GO" id="GO:0006529">
    <property type="term" value="P:asparagine biosynthetic process"/>
    <property type="evidence" value="ECO:0007669"/>
    <property type="project" value="InterPro"/>
</dbReference>
<dbReference type="AlphaFoldDB" id="A0A059G279"/>
<dbReference type="STRING" id="1280953.HOC_19811"/>
<dbReference type="GO" id="GO:0005524">
    <property type="term" value="F:ATP binding"/>
    <property type="evidence" value="ECO:0007669"/>
    <property type="project" value="UniProtKB-KW"/>
</dbReference>
<reference evidence="11 12" key="1">
    <citation type="journal article" date="2014" name="Antonie Van Leeuwenhoek">
        <title>Hyphomonas beringensis sp. nov. and Hyphomonas chukchiensis sp. nov., isolated from surface seawater of the Bering Sea and Chukchi Sea.</title>
        <authorList>
            <person name="Li C."/>
            <person name="Lai Q."/>
            <person name="Li G."/>
            <person name="Dong C."/>
            <person name="Wang J."/>
            <person name="Liao Y."/>
            <person name="Shao Z."/>
        </authorList>
    </citation>
    <scope>NUCLEOTIDE SEQUENCE [LARGE SCALE GENOMIC DNA]</scope>
    <source>
        <strain evidence="11 12">SCH89</strain>
    </source>
</reference>
<dbReference type="NCBIfam" id="TIGR01536">
    <property type="entry name" value="asn_synth_AEB"/>
    <property type="match status" value="1"/>
</dbReference>
<evidence type="ECO:0000256" key="8">
    <source>
        <dbReference type="PIRSR" id="PIRSR001589-2"/>
    </source>
</evidence>
<dbReference type="Gene3D" id="3.40.50.620">
    <property type="entry name" value="HUPs"/>
    <property type="match status" value="2"/>
</dbReference>
<dbReference type="InterPro" id="IPR051786">
    <property type="entry name" value="ASN_synthetase/amidase"/>
</dbReference>
<comment type="caution">
    <text evidence="11">The sequence shown here is derived from an EMBL/GenBank/DDBJ whole genome shotgun (WGS) entry which is preliminary data.</text>
</comment>